<evidence type="ECO:0000256" key="3">
    <source>
        <dbReference type="ARBA" id="ARBA00022723"/>
    </source>
</evidence>
<dbReference type="CDD" id="cd01087">
    <property type="entry name" value="Prolidase"/>
    <property type="match status" value="1"/>
</dbReference>
<accession>A0ABP0TIX7</accession>
<evidence type="ECO:0000256" key="5">
    <source>
        <dbReference type="ARBA" id="ARBA00023211"/>
    </source>
</evidence>
<dbReference type="Pfam" id="PF00557">
    <property type="entry name" value="Peptidase_M24"/>
    <property type="match status" value="1"/>
</dbReference>
<dbReference type="PANTHER" id="PTHR43226">
    <property type="entry name" value="XAA-PRO AMINOPEPTIDASE 3"/>
    <property type="match status" value="1"/>
</dbReference>
<evidence type="ECO:0000256" key="4">
    <source>
        <dbReference type="ARBA" id="ARBA00022801"/>
    </source>
</evidence>
<dbReference type="InterPro" id="IPR007865">
    <property type="entry name" value="Aminopep_P_N"/>
</dbReference>
<evidence type="ECO:0000259" key="6">
    <source>
        <dbReference type="SMART" id="SM01011"/>
    </source>
</evidence>
<comment type="cofactor">
    <cofactor evidence="1">
        <name>Mn(2+)</name>
        <dbReference type="ChEBI" id="CHEBI:29035"/>
    </cofactor>
</comment>
<name>A0ABP0TIX7_9BRYO</name>
<dbReference type="EMBL" id="OZ019903">
    <property type="protein sequence ID" value="CAK9197710.1"/>
    <property type="molecule type" value="Genomic_DNA"/>
</dbReference>
<dbReference type="PANTHER" id="PTHR43226:SF4">
    <property type="entry name" value="XAA-PRO AMINOPEPTIDASE 3"/>
    <property type="match status" value="1"/>
</dbReference>
<dbReference type="InterPro" id="IPR029149">
    <property type="entry name" value="Creatin/AminoP/Spt16_N"/>
</dbReference>
<dbReference type="SUPFAM" id="SSF55920">
    <property type="entry name" value="Creatinase/aminopeptidase"/>
    <property type="match status" value="1"/>
</dbReference>
<dbReference type="InterPro" id="IPR052433">
    <property type="entry name" value="X-Pro_dipept-like"/>
</dbReference>
<reference evidence="7" key="1">
    <citation type="submission" date="2024-02" db="EMBL/GenBank/DDBJ databases">
        <authorList>
            <consortium name="ELIXIR-Norway"/>
            <consortium name="Elixir Norway"/>
        </authorList>
    </citation>
    <scope>NUCLEOTIDE SEQUENCE</scope>
</reference>
<protein>
    <recommendedName>
        <fullName evidence="6">Aminopeptidase P N-terminal domain-containing protein</fullName>
    </recommendedName>
</protein>
<comment type="similarity">
    <text evidence="2">Belongs to the peptidase M24B family.</text>
</comment>
<dbReference type="Gene3D" id="3.90.230.10">
    <property type="entry name" value="Creatinase/methionine aminopeptidase superfamily"/>
    <property type="match status" value="1"/>
</dbReference>
<evidence type="ECO:0000313" key="8">
    <source>
        <dbReference type="Proteomes" id="UP001497512"/>
    </source>
</evidence>
<keyword evidence="5" id="KW-0464">Manganese</keyword>
<dbReference type="InterPro" id="IPR000994">
    <property type="entry name" value="Pept_M24"/>
</dbReference>
<sequence length="501" mass="56370">MAAAWRRAFSLHRLLFTQQSVVVKLEWQQVSSRGYSRSRWRSPFDAGQPTHESHPELLSAQEIFPGISVSDFAQRRKALKSYLPTESMVILGSATVKQMTEVVPYPFRQDADYLYFTGCQQPEGLAVLDDQTELCMFMPEHDTETEAWAGHTAGTEEAIRVFGADCSYPLQLLSEILPQFIARAKAIYCDLGFLNPIVQELPQFQEAIQQGKVRSLNKYSQLVRWVKSSAELELMRQAAAITSKAMLQSMKVSRVYCHEHLLAATVEYECKIRGAQRMAFPSVVGGGTNGSIVHYCRNDKLIDDKSLVLMDVGCEFHGYVSDMTRTWPPCGMFSPTQREVYEVVLDVMKECFKMCKPGVTLSQIHQHSVMLLWQGLVQLGLAQGNFDILHFYEFNRTQVGHYLGMDVHDCSTVSLDLPLKPGVVITIEPGLYIPVKPGIPERFQGMGIRIEDEVLITRSGHEVLTASVPKEIAEIEAWLGQSKSNDSTPVRTFVCEKPTES</sequence>
<proteinExistence type="inferred from homology"/>
<dbReference type="Pfam" id="PF05195">
    <property type="entry name" value="AMP_N"/>
    <property type="match status" value="1"/>
</dbReference>
<dbReference type="InterPro" id="IPR036005">
    <property type="entry name" value="Creatinase/aminopeptidase-like"/>
</dbReference>
<dbReference type="Proteomes" id="UP001497512">
    <property type="component" value="Chromosome 11"/>
</dbReference>
<keyword evidence="8" id="KW-1185">Reference proteome</keyword>
<keyword evidence="3" id="KW-0479">Metal-binding</keyword>
<dbReference type="SMART" id="SM01011">
    <property type="entry name" value="AMP_N"/>
    <property type="match status" value="1"/>
</dbReference>
<feature type="domain" description="Aminopeptidase P N-terminal" evidence="6">
    <location>
        <begin position="67"/>
        <end position="198"/>
    </location>
</feature>
<organism evidence="7 8">
    <name type="scientific">Sphagnum troendelagicum</name>
    <dbReference type="NCBI Taxonomy" id="128251"/>
    <lineage>
        <taxon>Eukaryota</taxon>
        <taxon>Viridiplantae</taxon>
        <taxon>Streptophyta</taxon>
        <taxon>Embryophyta</taxon>
        <taxon>Bryophyta</taxon>
        <taxon>Sphagnophytina</taxon>
        <taxon>Sphagnopsida</taxon>
        <taxon>Sphagnales</taxon>
        <taxon>Sphagnaceae</taxon>
        <taxon>Sphagnum</taxon>
    </lineage>
</organism>
<gene>
    <name evidence="7" type="ORF">CSSPTR1EN2_LOCUS4110</name>
</gene>
<dbReference type="Gene3D" id="3.40.350.10">
    <property type="entry name" value="Creatinase/prolidase N-terminal domain"/>
    <property type="match status" value="1"/>
</dbReference>
<evidence type="ECO:0000313" key="7">
    <source>
        <dbReference type="EMBL" id="CAK9197710.1"/>
    </source>
</evidence>
<evidence type="ECO:0000256" key="2">
    <source>
        <dbReference type="ARBA" id="ARBA00008766"/>
    </source>
</evidence>
<dbReference type="SUPFAM" id="SSF53092">
    <property type="entry name" value="Creatinase/prolidase N-terminal domain"/>
    <property type="match status" value="1"/>
</dbReference>
<keyword evidence="4" id="KW-0378">Hydrolase</keyword>
<evidence type="ECO:0000256" key="1">
    <source>
        <dbReference type="ARBA" id="ARBA00001936"/>
    </source>
</evidence>